<dbReference type="Gene3D" id="3.20.20.70">
    <property type="entry name" value="Aldolase class I"/>
    <property type="match status" value="1"/>
</dbReference>
<feature type="chain" id="PRO_5038666367" description="Alpha-galactosidase" evidence="5">
    <location>
        <begin position="21"/>
        <end position="307"/>
    </location>
</feature>
<evidence type="ECO:0000313" key="6">
    <source>
        <dbReference type="EMBL" id="TWS24752.1"/>
    </source>
</evidence>
<dbReference type="InterPro" id="IPR013785">
    <property type="entry name" value="Aldolase_TIM"/>
</dbReference>
<comment type="catalytic activity">
    <reaction evidence="4">
        <text>Hydrolysis of terminal, non-reducing alpha-D-galactose residues in alpha-D-galactosides, including galactose oligosaccharides, galactomannans and galactolipids.</text>
        <dbReference type="EC" id="3.2.1.22"/>
    </reaction>
</comment>
<comment type="similarity">
    <text evidence="1 4">Belongs to the glycosyl hydrolase 27 family.</text>
</comment>
<dbReference type="Proteomes" id="UP000319792">
    <property type="component" value="Unassembled WGS sequence"/>
</dbReference>
<dbReference type="GO" id="GO:0004557">
    <property type="term" value="F:alpha-galactosidase activity"/>
    <property type="evidence" value="ECO:0007669"/>
    <property type="project" value="UniProtKB-EC"/>
</dbReference>
<dbReference type="RefSeq" id="WP_146432124.1">
    <property type="nucleotide sequence ID" value="NZ_VIGV01000002.1"/>
</dbReference>
<dbReference type="PANTHER" id="PTHR11452:SF75">
    <property type="entry name" value="ALPHA-GALACTOSIDASE MEL1"/>
    <property type="match status" value="1"/>
</dbReference>
<reference evidence="6 7" key="1">
    <citation type="submission" date="2019-08" db="EMBL/GenBank/DDBJ databases">
        <title>Tsukamurella conjunctivitidis sp. nov., Tsukamurella assacharolytica sp. nov. and Tsukamurella sputae sp. nov. isolated from patients with conjunctivitis, bacteraemia (lymphoma) and respiratory infection (sputum) in Hong Kong.</title>
        <authorList>
            <person name="Fok K.M.N."/>
            <person name="Fong J.Y.H."/>
        </authorList>
    </citation>
    <scope>NUCLEOTIDE SEQUENCE [LARGE SCALE GENOMIC DNA]</scope>
    <source>
        <strain evidence="6 7">HKU70</strain>
    </source>
</reference>
<dbReference type="EMBL" id="VIGV01000002">
    <property type="protein sequence ID" value="TWS24752.1"/>
    <property type="molecule type" value="Genomic_DNA"/>
</dbReference>
<dbReference type="InterPro" id="IPR017853">
    <property type="entry name" value="GH"/>
</dbReference>
<organism evidence="6 7">
    <name type="scientific">Tsukamurella sputi</name>
    <dbReference type="NCBI Taxonomy" id="2591848"/>
    <lineage>
        <taxon>Bacteria</taxon>
        <taxon>Bacillati</taxon>
        <taxon>Actinomycetota</taxon>
        <taxon>Actinomycetes</taxon>
        <taxon>Mycobacteriales</taxon>
        <taxon>Tsukamurellaceae</taxon>
        <taxon>Tsukamurella</taxon>
    </lineage>
</organism>
<evidence type="ECO:0000256" key="1">
    <source>
        <dbReference type="ARBA" id="ARBA00009743"/>
    </source>
</evidence>
<gene>
    <name evidence="6" type="ORF">FK268_05750</name>
</gene>
<evidence type="ECO:0000313" key="7">
    <source>
        <dbReference type="Proteomes" id="UP000319792"/>
    </source>
</evidence>
<dbReference type="AlphaFoldDB" id="A0A5C5RQ14"/>
<dbReference type="PRINTS" id="PR00740">
    <property type="entry name" value="GLHYDRLASE27"/>
</dbReference>
<dbReference type="EC" id="3.2.1.22" evidence="4"/>
<evidence type="ECO:0000256" key="5">
    <source>
        <dbReference type="SAM" id="SignalP"/>
    </source>
</evidence>
<dbReference type="GO" id="GO:0005975">
    <property type="term" value="P:carbohydrate metabolic process"/>
    <property type="evidence" value="ECO:0007669"/>
    <property type="project" value="InterPro"/>
</dbReference>
<evidence type="ECO:0000256" key="4">
    <source>
        <dbReference type="RuleBase" id="RU361168"/>
    </source>
</evidence>
<dbReference type="SUPFAM" id="SSF51445">
    <property type="entry name" value="(Trans)glycosidases"/>
    <property type="match status" value="1"/>
</dbReference>
<proteinExistence type="inferred from homology"/>
<dbReference type="OrthoDB" id="9807519at2"/>
<evidence type="ECO:0000256" key="3">
    <source>
        <dbReference type="ARBA" id="ARBA00023295"/>
    </source>
</evidence>
<keyword evidence="7" id="KW-1185">Reference proteome</keyword>
<keyword evidence="2 4" id="KW-0378">Hydrolase</keyword>
<comment type="caution">
    <text evidence="6">The sequence shown here is derived from an EMBL/GenBank/DDBJ whole genome shotgun (WGS) entry which is preliminary data.</text>
</comment>
<keyword evidence="5" id="KW-0732">Signal</keyword>
<dbReference type="PROSITE" id="PS51257">
    <property type="entry name" value="PROKAR_LIPOPROTEIN"/>
    <property type="match status" value="1"/>
</dbReference>
<dbReference type="Pfam" id="PF16499">
    <property type="entry name" value="Melibiase_2"/>
    <property type="match status" value="1"/>
</dbReference>
<keyword evidence="3 4" id="KW-0326">Glycosidase</keyword>
<dbReference type="PANTHER" id="PTHR11452">
    <property type="entry name" value="ALPHA-GALACTOSIDASE/ALPHA-N-ACETYLGALACTOSAMINIDASE"/>
    <property type="match status" value="1"/>
</dbReference>
<dbReference type="InterPro" id="IPR002241">
    <property type="entry name" value="Glyco_hydro_27"/>
</dbReference>
<protein>
    <recommendedName>
        <fullName evidence="4">Alpha-galactosidase</fullName>
        <ecNumber evidence="4">3.2.1.22</ecNumber>
    </recommendedName>
    <alternativeName>
        <fullName evidence="4">Melibiase</fullName>
    </alternativeName>
</protein>
<dbReference type="CDD" id="cd14792">
    <property type="entry name" value="GH27"/>
    <property type="match status" value="1"/>
</dbReference>
<accession>A0A5C5RQ14</accession>
<name>A0A5C5RQ14_9ACTN</name>
<evidence type="ECO:0000256" key="2">
    <source>
        <dbReference type="ARBA" id="ARBA00022801"/>
    </source>
</evidence>
<sequence>MRNALLPVVAMLLVSASACGSPVDPPRAPVAPTLGWDSWNVYGCGVTEDDVERQANGLVTSGLAAAGYRTVVVDDCWSAPDRGADGRLRANPSTFPSGMAALGAYLHARGLRFGLYASPGDRTCAQRSGAYPGRTGSAGTEDLDARTFAAWGVDYLKYDWCGSGTSRSAQVGAFRVMRDALARTGRTITYAINPNSGVAGTVPGATGNWAGIADAVRVTNDVVPTWRTGAGPEGDQGIGDVLADVPPAPGTVRDLDMLVVGLPGVSDAQARTQILEWSRLGSPLILGCDVSALTPEVRALLTDAARR</sequence>
<keyword evidence="4" id="KW-1015">Disulfide bond</keyword>
<feature type="signal peptide" evidence="5">
    <location>
        <begin position="1"/>
        <end position="20"/>
    </location>
</feature>